<name>Q10IK0_ORYSJ</name>
<gene>
    <name evidence="2" type="ORF">OSJNBa0037J17.12</name>
</gene>
<feature type="region of interest" description="Disordered" evidence="1">
    <location>
        <begin position="95"/>
        <end position="143"/>
    </location>
</feature>
<feature type="compositionally biased region" description="Basic residues" evidence="1">
    <location>
        <begin position="115"/>
        <end position="124"/>
    </location>
</feature>
<evidence type="ECO:0000256" key="1">
    <source>
        <dbReference type="SAM" id="MobiDB-lite"/>
    </source>
</evidence>
<evidence type="ECO:0000313" key="2">
    <source>
        <dbReference type="EMBL" id="AAO37461.1"/>
    </source>
</evidence>
<reference evidence="3" key="2">
    <citation type="journal article" date="2008" name="Nucleic Acids Res.">
        <title>The rice annotation project database (RAP-DB): 2008 update.</title>
        <authorList>
            <consortium name="The rice annotation project (RAP)"/>
        </authorList>
    </citation>
    <scope>GENOME REANNOTATION</scope>
    <source>
        <strain evidence="3">cv. Nipponbare</strain>
    </source>
</reference>
<sequence>MASGGGMRSPATVTGGVGGGGGQREGGGTRPKRWRGTALGGEGGRRETGPHRGARLARGRGDGERRRRVTGGRRRRADGLREDLERRLGGFREMEVVHGERHSRPEAGNGDAHRRVGRSVLRRRNSTEGRWTRWTSAVRTRRR</sequence>
<organism evidence="2 3">
    <name type="scientific">Oryza sativa subsp. japonica</name>
    <name type="common">Rice</name>
    <dbReference type="NCBI Taxonomy" id="39947"/>
    <lineage>
        <taxon>Eukaryota</taxon>
        <taxon>Viridiplantae</taxon>
        <taxon>Streptophyta</taxon>
        <taxon>Embryophyta</taxon>
        <taxon>Tracheophyta</taxon>
        <taxon>Spermatophyta</taxon>
        <taxon>Magnoliopsida</taxon>
        <taxon>Liliopsida</taxon>
        <taxon>Poales</taxon>
        <taxon>Poaceae</taxon>
        <taxon>BOP clade</taxon>
        <taxon>Oryzoideae</taxon>
        <taxon>Oryzeae</taxon>
        <taxon>Oryzinae</taxon>
        <taxon>Oryza</taxon>
        <taxon>Oryza sativa</taxon>
    </lineage>
</organism>
<reference evidence="3" key="1">
    <citation type="journal article" date="2005" name="Nature">
        <title>The map-based sequence of the rice genome.</title>
        <authorList>
            <consortium name="International rice genome sequencing project (IRGSP)"/>
            <person name="Matsumoto T."/>
            <person name="Wu J."/>
            <person name="Kanamori H."/>
            <person name="Katayose Y."/>
            <person name="Fujisawa M."/>
            <person name="Namiki N."/>
            <person name="Mizuno H."/>
            <person name="Yamamoto K."/>
            <person name="Antonio B.A."/>
            <person name="Baba T."/>
            <person name="Sakata K."/>
            <person name="Nagamura Y."/>
            <person name="Aoki H."/>
            <person name="Arikawa K."/>
            <person name="Arita K."/>
            <person name="Bito T."/>
            <person name="Chiden Y."/>
            <person name="Fujitsuka N."/>
            <person name="Fukunaka R."/>
            <person name="Hamada M."/>
            <person name="Harada C."/>
            <person name="Hayashi A."/>
            <person name="Hijishita S."/>
            <person name="Honda M."/>
            <person name="Hosokawa S."/>
            <person name="Ichikawa Y."/>
            <person name="Idonuma A."/>
            <person name="Iijima M."/>
            <person name="Ikeda M."/>
            <person name="Ikeno M."/>
            <person name="Ito K."/>
            <person name="Ito S."/>
            <person name="Ito T."/>
            <person name="Ito Y."/>
            <person name="Ito Y."/>
            <person name="Iwabuchi A."/>
            <person name="Kamiya K."/>
            <person name="Karasawa W."/>
            <person name="Kurita K."/>
            <person name="Katagiri S."/>
            <person name="Kikuta A."/>
            <person name="Kobayashi H."/>
            <person name="Kobayashi N."/>
            <person name="Machita K."/>
            <person name="Maehara T."/>
            <person name="Masukawa M."/>
            <person name="Mizubayashi T."/>
            <person name="Mukai Y."/>
            <person name="Nagasaki H."/>
            <person name="Nagata Y."/>
            <person name="Naito S."/>
            <person name="Nakashima M."/>
            <person name="Nakama Y."/>
            <person name="Nakamichi Y."/>
            <person name="Nakamura M."/>
            <person name="Meguro A."/>
            <person name="Negishi M."/>
            <person name="Ohta I."/>
            <person name="Ohta T."/>
            <person name="Okamoto M."/>
            <person name="Ono N."/>
            <person name="Saji S."/>
            <person name="Sakaguchi M."/>
            <person name="Sakai K."/>
            <person name="Shibata M."/>
            <person name="Shimokawa T."/>
            <person name="Song J."/>
            <person name="Takazaki Y."/>
            <person name="Terasawa K."/>
            <person name="Tsugane M."/>
            <person name="Tsuji K."/>
            <person name="Ueda S."/>
            <person name="Waki K."/>
            <person name="Yamagata H."/>
            <person name="Yamamoto M."/>
            <person name="Yamamoto S."/>
            <person name="Yamane H."/>
            <person name="Yoshiki S."/>
            <person name="Yoshihara R."/>
            <person name="Yukawa K."/>
            <person name="Zhong H."/>
            <person name="Yano M."/>
            <person name="Yuan Q."/>
            <person name="Ouyang S."/>
            <person name="Liu J."/>
            <person name="Jones K.M."/>
            <person name="Gansberger K."/>
            <person name="Moffat K."/>
            <person name="Hill J."/>
            <person name="Bera J."/>
            <person name="Fadrosh D."/>
            <person name="Jin S."/>
            <person name="Johri S."/>
            <person name="Kim M."/>
            <person name="Overton L."/>
            <person name="Reardon M."/>
            <person name="Tsitrin T."/>
            <person name="Vuong H."/>
            <person name="Weaver B."/>
            <person name="Ciecko A."/>
            <person name="Tallon L."/>
            <person name="Jackson J."/>
            <person name="Pai G."/>
            <person name="Aken S.V."/>
            <person name="Utterback T."/>
            <person name="Reidmuller S."/>
            <person name="Feldblyum T."/>
            <person name="Hsiao J."/>
            <person name="Zismann V."/>
            <person name="Iobst S."/>
            <person name="de Vazeille A.R."/>
            <person name="Buell C.R."/>
            <person name="Ying K."/>
            <person name="Li Y."/>
            <person name="Lu T."/>
            <person name="Huang Y."/>
            <person name="Zhao Q."/>
            <person name="Feng Q."/>
            <person name="Zhang L."/>
            <person name="Zhu J."/>
            <person name="Weng Q."/>
            <person name="Mu J."/>
            <person name="Lu Y."/>
            <person name="Fan D."/>
            <person name="Liu Y."/>
            <person name="Guan J."/>
            <person name="Zhang Y."/>
            <person name="Yu S."/>
            <person name="Liu X."/>
            <person name="Zhang Y."/>
            <person name="Hong G."/>
            <person name="Han B."/>
            <person name="Choisne N."/>
            <person name="Demange N."/>
            <person name="Orjeda G."/>
            <person name="Samain S."/>
            <person name="Cattolico L."/>
            <person name="Pelletier E."/>
            <person name="Couloux A."/>
            <person name="Segurens B."/>
            <person name="Wincker P."/>
            <person name="D'Hont A."/>
            <person name="Scarpelli C."/>
            <person name="Weissenbach J."/>
            <person name="Salanoubat M."/>
            <person name="Quetier F."/>
            <person name="Yu Y."/>
            <person name="Kim H.R."/>
            <person name="Rambo T."/>
            <person name="Currie J."/>
            <person name="Collura K."/>
            <person name="Luo M."/>
            <person name="Yang T."/>
            <person name="Ammiraju J.S.S."/>
            <person name="Engler F."/>
            <person name="Soderlund C."/>
            <person name="Wing R.A."/>
            <person name="Palmer L.E."/>
            <person name="de la Bastide M."/>
            <person name="Spiegel L."/>
            <person name="Nascimento L."/>
            <person name="Zutavern T."/>
            <person name="O'Shaughnessy A."/>
            <person name="Dike S."/>
            <person name="Dedhia N."/>
            <person name="Preston R."/>
            <person name="Balija V."/>
            <person name="McCombie W.R."/>
            <person name="Chow T."/>
            <person name="Chen H."/>
            <person name="Chung M."/>
            <person name="Chen C."/>
            <person name="Shaw J."/>
            <person name="Wu H."/>
            <person name="Hsiao K."/>
            <person name="Chao Y."/>
            <person name="Chu M."/>
            <person name="Cheng C."/>
            <person name="Hour A."/>
            <person name="Lee P."/>
            <person name="Lin S."/>
            <person name="Lin Y."/>
            <person name="Liou J."/>
            <person name="Liu S."/>
            <person name="Hsing Y."/>
            <person name="Raghuvanshi S."/>
            <person name="Mohanty A."/>
            <person name="Bharti A.K."/>
            <person name="Gaur A."/>
            <person name="Gupta V."/>
            <person name="Kumar D."/>
            <person name="Ravi V."/>
            <person name="Vij S."/>
            <person name="Kapur A."/>
            <person name="Khurana P."/>
            <person name="Khurana P."/>
            <person name="Khurana J.P."/>
            <person name="Tyagi A.K."/>
            <person name="Gaikwad K."/>
            <person name="Singh A."/>
            <person name="Dalal V."/>
            <person name="Srivastava S."/>
            <person name="Dixit A."/>
            <person name="Pal A.K."/>
            <person name="Ghazi I.A."/>
            <person name="Yadav M."/>
            <person name="Pandit A."/>
            <person name="Bhargava A."/>
            <person name="Sureshbabu K."/>
            <person name="Batra K."/>
            <person name="Sharma T.R."/>
            <person name="Mohapatra T."/>
            <person name="Singh N.K."/>
            <person name="Messing J."/>
            <person name="Nelson A.B."/>
            <person name="Fuks G."/>
            <person name="Kavchok S."/>
            <person name="Keizer G."/>
            <person name="Linton E."/>
            <person name="Llaca V."/>
            <person name="Song R."/>
            <person name="Tanyolac B."/>
            <person name="Young S."/>
            <person name="Ho-Il K."/>
            <person name="Hahn J.H."/>
            <person name="Sangsakoo G."/>
            <person name="Vanavichit A."/>
            <person name="de Mattos Luiz.A.T."/>
            <person name="Zimmer P.D."/>
            <person name="Malone G."/>
            <person name="Dellagostin O."/>
            <person name="de Oliveira A.C."/>
            <person name="Bevan M."/>
            <person name="Bancroft I."/>
            <person name="Minx P."/>
            <person name="Cordum H."/>
            <person name="Wilson R."/>
            <person name="Cheng Z."/>
            <person name="Jin W."/>
            <person name="Jiang J."/>
            <person name="Leong S.A."/>
            <person name="Iwama H."/>
            <person name="Gojobori T."/>
            <person name="Itoh T."/>
            <person name="Niimura Y."/>
            <person name="Fujii Y."/>
            <person name="Habara T."/>
            <person name="Sakai H."/>
            <person name="Sato Y."/>
            <person name="Wilson G."/>
            <person name="Kumar K."/>
            <person name="McCouch S."/>
            <person name="Juretic N."/>
            <person name="Hoen D."/>
            <person name="Wright S."/>
            <person name="Bruskiewich R."/>
            <person name="Bureau T."/>
            <person name="Miyao A."/>
            <person name="Hirochika H."/>
            <person name="Nishikawa T."/>
            <person name="Kadowaki K."/>
            <person name="Sugiura M."/>
            <person name="Burr B."/>
            <person name="Sasaki T."/>
        </authorList>
    </citation>
    <scope>NUCLEOTIDE SEQUENCE [LARGE SCALE GENOMIC DNA]</scope>
    <source>
        <strain evidence="3">cv. Nipponbare</strain>
    </source>
</reference>
<feature type="region of interest" description="Disordered" evidence="1">
    <location>
        <begin position="1"/>
        <end position="81"/>
    </location>
</feature>
<feature type="compositionally biased region" description="Basic residues" evidence="1">
    <location>
        <begin position="66"/>
        <end position="76"/>
    </location>
</feature>
<feature type="compositionally biased region" description="Gly residues" evidence="1">
    <location>
        <begin position="15"/>
        <end position="29"/>
    </location>
</feature>
<feature type="compositionally biased region" description="Basic and acidic residues" evidence="1">
    <location>
        <begin position="95"/>
        <end position="105"/>
    </location>
</feature>
<protein>
    <submittedName>
        <fullName evidence="2">Uncharacterized protein</fullName>
    </submittedName>
</protein>
<dbReference type="AlphaFoldDB" id="Q10IK0"/>
<feature type="compositionally biased region" description="Polar residues" evidence="1">
    <location>
        <begin position="133"/>
        <end position="143"/>
    </location>
</feature>
<evidence type="ECO:0000313" key="3">
    <source>
        <dbReference type="Proteomes" id="UP000000763"/>
    </source>
</evidence>
<dbReference type="Proteomes" id="UP000000763">
    <property type="component" value="Chromosome 3"/>
</dbReference>
<proteinExistence type="predicted"/>
<accession>Q10IK0</accession>
<dbReference type="EMBL" id="AC135226">
    <property type="protein sequence ID" value="AAO37461.1"/>
    <property type="molecule type" value="Genomic_DNA"/>
</dbReference>